<keyword evidence="2" id="KW-0012">Acyltransferase</keyword>
<dbReference type="Gene3D" id="3.40.630.30">
    <property type="match status" value="1"/>
</dbReference>
<dbReference type="Proteomes" id="UP000008744">
    <property type="component" value="Unassembled WGS sequence"/>
</dbReference>
<evidence type="ECO:0000256" key="2">
    <source>
        <dbReference type="ARBA" id="ARBA00023315"/>
    </source>
</evidence>
<dbReference type="FunFam" id="3.40.630.30:FF:000046">
    <property type="entry name" value="Dopamine N-acetyltransferase"/>
    <property type="match status" value="1"/>
</dbReference>
<comment type="similarity">
    <text evidence="4">Belongs to the acetyltransferase family. AANAT subfamily.</text>
</comment>
<dbReference type="PhylomeDB" id="B4GJE7"/>
<evidence type="ECO:0000256" key="8">
    <source>
        <dbReference type="ARBA" id="ARBA00051284"/>
    </source>
</evidence>
<gene>
    <name evidence="15" type="primary">Dper\GL26277</name>
    <name evidence="15" type="ORF">Dper_GL26277</name>
</gene>
<dbReference type="eggNOG" id="ENOG502SFIM">
    <property type="taxonomic scope" value="Eukaryota"/>
</dbReference>
<evidence type="ECO:0000256" key="9">
    <source>
        <dbReference type="ARBA" id="ARBA00051711"/>
    </source>
</evidence>
<evidence type="ECO:0000256" key="5">
    <source>
        <dbReference type="ARBA" id="ARBA00039114"/>
    </source>
</evidence>
<feature type="domain" description="N-acetyltransferase" evidence="14">
    <location>
        <begin position="61"/>
        <end position="169"/>
    </location>
</feature>
<dbReference type="OMA" id="YSHITAV"/>
<evidence type="ECO:0000256" key="6">
    <source>
        <dbReference type="ARBA" id="ARBA00050189"/>
    </source>
</evidence>
<dbReference type="GO" id="GO:0004059">
    <property type="term" value="F:aralkylamine N-acetyltransferase activity"/>
    <property type="evidence" value="ECO:0007669"/>
    <property type="project" value="UniProtKB-EC"/>
</dbReference>
<evidence type="ECO:0000313" key="15">
    <source>
        <dbReference type="EMBL" id="EDW37461.1"/>
    </source>
</evidence>
<accession>B4GJE7</accession>
<keyword evidence="16" id="KW-1185">Reference proteome</keyword>
<dbReference type="HOGENOM" id="CLU_085834_2_0_1"/>
<dbReference type="InterPro" id="IPR000182">
    <property type="entry name" value="GNAT_dom"/>
</dbReference>
<evidence type="ECO:0000256" key="3">
    <source>
        <dbReference type="ARBA" id="ARBA00037926"/>
    </source>
</evidence>
<dbReference type="Pfam" id="PF00583">
    <property type="entry name" value="Acetyltransf_1"/>
    <property type="match status" value="1"/>
</dbReference>
<comment type="catalytic activity">
    <reaction evidence="6">
        <text>dopamine + (9Z)-octadecenoyl-CoA = N-(9Z-octadecanoyl)-dopamine + CoA + H(+)</text>
        <dbReference type="Rhea" id="RHEA:51380"/>
        <dbReference type="ChEBI" id="CHEBI:15378"/>
        <dbReference type="ChEBI" id="CHEBI:31883"/>
        <dbReference type="ChEBI" id="CHEBI:57287"/>
        <dbReference type="ChEBI" id="CHEBI:57387"/>
        <dbReference type="ChEBI" id="CHEBI:59905"/>
    </reaction>
    <physiologicalReaction direction="left-to-right" evidence="6">
        <dbReference type="Rhea" id="RHEA:51381"/>
    </physiologicalReaction>
</comment>
<evidence type="ECO:0000256" key="13">
    <source>
        <dbReference type="ARBA" id="ARBA00052491"/>
    </source>
</evidence>
<dbReference type="EC" id="2.3.1.87" evidence="5"/>
<evidence type="ECO:0000256" key="7">
    <source>
        <dbReference type="ARBA" id="ARBA00050849"/>
    </source>
</evidence>
<comment type="catalytic activity">
    <reaction evidence="10">
        <text>serotonin + (9Z)-octadecenoyl-CoA = N-(9Z-octadecenoyl)-serotonin + CoA + H(+)</text>
        <dbReference type="Rhea" id="RHEA:51392"/>
        <dbReference type="ChEBI" id="CHEBI:15378"/>
        <dbReference type="ChEBI" id="CHEBI:57287"/>
        <dbReference type="ChEBI" id="CHEBI:57387"/>
        <dbReference type="ChEBI" id="CHEBI:134064"/>
        <dbReference type="ChEBI" id="CHEBI:350546"/>
    </reaction>
    <physiologicalReaction direction="left-to-right" evidence="10">
        <dbReference type="Rhea" id="RHEA:51393"/>
    </physiologicalReaction>
</comment>
<evidence type="ECO:0000256" key="1">
    <source>
        <dbReference type="ARBA" id="ARBA00022679"/>
    </source>
</evidence>
<comment type="catalytic activity">
    <reaction evidence="7">
        <text>serotonin + octadecanoyl-CoA = N-octadecanoyl-serotonin + CoA + H(+)</text>
        <dbReference type="Rhea" id="RHEA:51400"/>
        <dbReference type="ChEBI" id="CHEBI:15378"/>
        <dbReference type="ChEBI" id="CHEBI:57287"/>
        <dbReference type="ChEBI" id="CHEBI:57394"/>
        <dbReference type="ChEBI" id="CHEBI:134065"/>
        <dbReference type="ChEBI" id="CHEBI:350546"/>
    </reaction>
    <physiologicalReaction direction="left-to-right" evidence="7">
        <dbReference type="Rhea" id="RHEA:51401"/>
    </physiologicalReaction>
</comment>
<dbReference type="AlphaFoldDB" id="B4GJE7"/>
<evidence type="ECO:0000259" key="14">
    <source>
        <dbReference type="Pfam" id="PF00583"/>
    </source>
</evidence>
<dbReference type="OrthoDB" id="8113373at2759"/>
<comment type="pathway">
    <text evidence="3">Aromatic compound metabolism; melatonin biosynthesis; melatonin from serotonin: step 1/2.</text>
</comment>
<evidence type="ECO:0000256" key="4">
    <source>
        <dbReference type="ARBA" id="ARBA00038182"/>
    </source>
</evidence>
<reference evidence="15 16" key="1">
    <citation type="journal article" date="2007" name="Nature">
        <title>Evolution of genes and genomes on the Drosophila phylogeny.</title>
        <authorList>
            <consortium name="Drosophila 12 Genomes Consortium"/>
            <person name="Clark A.G."/>
            <person name="Eisen M.B."/>
            <person name="Smith D.R."/>
            <person name="Bergman C.M."/>
            <person name="Oliver B."/>
            <person name="Markow T.A."/>
            <person name="Kaufman T.C."/>
            <person name="Kellis M."/>
            <person name="Gelbart W."/>
            <person name="Iyer V.N."/>
            <person name="Pollard D.A."/>
            <person name="Sackton T.B."/>
            <person name="Larracuente A.M."/>
            <person name="Singh N.D."/>
            <person name="Abad J.P."/>
            <person name="Abt D.N."/>
            <person name="Adryan B."/>
            <person name="Aguade M."/>
            <person name="Akashi H."/>
            <person name="Anderson W.W."/>
            <person name="Aquadro C.F."/>
            <person name="Ardell D.H."/>
            <person name="Arguello R."/>
            <person name="Artieri C.G."/>
            <person name="Barbash D.A."/>
            <person name="Barker D."/>
            <person name="Barsanti P."/>
            <person name="Batterham P."/>
            <person name="Batzoglou S."/>
            <person name="Begun D."/>
            <person name="Bhutkar A."/>
            <person name="Blanco E."/>
            <person name="Bosak S.A."/>
            <person name="Bradley R.K."/>
            <person name="Brand A.D."/>
            <person name="Brent M.R."/>
            <person name="Brooks A.N."/>
            <person name="Brown R.H."/>
            <person name="Butlin R.K."/>
            <person name="Caggese C."/>
            <person name="Calvi B.R."/>
            <person name="Bernardo de Carvalho A."/>
            <person name="Caspi A."/>
            <person name="Castrezana S."/>
            <person name="Celniker S.E."/>
            <person name="Chang J.L."/>
            <person name="Chapple C."/>
            <person name="Chatterji S."/>
            <person name="Chinwalla A."/>
            <person name="Civetta A."/>
            <person name="Clifton S.W."/>
            <person name="Comeron J.M."/>
            <person name="Costello J.C."/>
            <person name="Coyne J.A."/>
            <person name="Daub J."/>
            <person name="David R.G."/>
            <person name="Delcher A.L."/>
            <person name="Delehaunty K."/>
            <person name="Do C.B."/>
            <person name="Ebling H."/>
            <person name="Edwards K."/>
            <person name="Eickbush T."/>
            <person name="Evans J.D."/>
            <person name="Filipski A."/>
            <person name="Findeiss S."/>
            <person name="Freyhult E."/>
            <person name="Fulton L."/>
            <person name="Fulton R."/>
            <person name="Garcia A.C."/>
            <person name="Gardiner A."/>
            <person name="Garfield D.A."/>
            <person name="Garvin B.E."/>
            <person name="Gibson G."/>
            <person name="Gilbert D."/>
            <person name="Gnerre S."/>
            <person name="Godfrey J."/>
            <person name="Good R."/>
            <person name="Gotea V."/>
            <person name="Gravely B."/>
            <person name="Greenberg A.J."/>
            <person name="Griffiths-Jones S."/>
            <person name="Gross S."/>
            <person name="Guigo R."/>
            <person name="Gustafson E.A."/>
            <person name="Haerty W."/>
            <person name="Hahn M.W."/>
            <person name="Halligan D.L."/>
            <person name="Halpern A.L."/>
            <person name="Halter G.M."/>
            <person name="Han M.V."/>
            <person name="Heger A."/>
            <person name="Hillier L."/>
            <person name="Hinrichs A.S."/>
            <person name="Holmes I."/>
            <person name="Hoskins R.A."/>
            <person name="Hubisz M.J."/>
            <person name="Hultmark D."/>
            <person name="Huntley M.A."/>
            <person name="Jaffe D.B."/>
            <person name="Jagadeeshan S."/>
            <person name="Jeck W.R."/>
            <person name="Johnson J."/>
            <person name="Jones C.D."/>
            <person name="Jordan W.C."/>
            <person name="Karpen G.H."/>
            <person name="Kataoka E."/>
            <person name="Keightley P.D."/>
            <person name="Kheradpour P."/>
            <person name="Kirkness E.F."/>
            <person name="Koerich L.B."/>
            <person name="Kristiansen K."/>
            <person name="Kudrna D."/>
            <person name="Kulathinal R.J."/>
            <person name="Kumar S."/>
            <person name="Kwok R."/>
            <person name="Lander E."/>
            <person name="Langley C.H."/>
            <person name="Lapoint R."/>
            <person name="Lazzaro B.P."/>
            <person name="Lee S.J."/>
            <person name="Levesque L."/>
            <person name="Li R."/>
            <person name="Lin C.F."/>
            <person name="Lin M.F."/>
            <person name="Lindblad-Toh K."/>
            <person name="Llopart A."/>
            <person name="Long M."/>
            <person name="Low L."/>
            <person name="Lozovsky E."/>
            <person name="Lu J."/>
            <person name="Luo M."/>
            <person name="Machado C.A."/>
            <person name="Makalowski W."/>
            <person name="Marzo M."/>
            <person name="Matsuda M."/>
            <person name="Matzkin L."/>
            <person name="McAllister B."/>
            <person name="McBride C.S."/>
            <person name="McKernan B."/>
            <person name="McKernan K."/>
            <person name="Mendez-Lago M."/>
            <person name="Minx P."/>
            <person name="Mollenhauer M.U."/>
            <person name="Montooth K."/>
            <person name="Mount S.M."/>
            <person name="Mu X."/>
            <person name="Myers E."/>
            <person name="Negre B."/>
            <person name="Newfeld S."/>
            <person name="Nielsen R."/>
            <person name="Noor M.A."/>
            <person name="O'Grady P."/>
            <person name="Pachter L."/>
            <person name="Papaceit M."/>
            <person name="Parisi M.J."/>
            <person name="Parisi M."/>
            <person name="Parts L."/>
            <person name="Pedersen J.S."/>
            <person name="Pesole G."/>
            <person name="Phillippy A.M."/>
            <person name="Ponting C.P."/>
            <person name="Pop M."/>
            <person name="Porcelli D."/>
            <person name="Powell J.R."/>
            <person name="Prohaska S."/>
            <person name="Pruitt K."/>
            <person name="Puig M."/>
            <person name="Quesneville H."/>
            <person name="Ram K.R."/>
            <person name="Rand D."/>
            <person name="Rasmussen M.D."/>
            <person name="Reed L.K."/>
            <person name="Reenan R."/>
            <person name="Reily A."/>
            <person name="Remington K.A."/>
            <person name="Rieger T.T."/>
            <person name="Ritchie M.G."/>
            <person name="Robin C."/>
            <person name="Rogers Y.H."/>
            <person name="Rohde C."/>
            <person name="Rozas J."/>
            <person name="Rubenfield M.J."/>
            <person name="Ruiz A."/>
            <person name="Russo S."/>
            <person name="Salzberg S.L."/>
            <person name="Sanchez-Gracia A."/>
            <person name="Saranga D.J."/>
            <person name="Sato H."/>
            <person name="Schaeffer S.W."/>
            <person name="Schatz M.C."/>
            <person name="Schlenke T."/>
            <person name="Schwartz R."/>
            <person name="Segarra C."/>
            <person name="Singh R.S."/>
            <person name="Sirot L."/>
            <person name="Sirota M."/>
            <person name="Sisneros N.B."/>
            <person name="Smith C.D."/>
            <person name="Smith T.F."/>
            <person name="Spieth J."/>
            <person name="Stage D.E."/>
            <person name="Stark A."/>
            <person name="Stephan W."/>
            <person name="Strausberg R.L."/>
            <person name="Strempel S."/>
            <person name="Sturgill D."/>
            <person name="Sutton G."/>
            <person name="Sutton G.G."/>
            <person name="Tao W."/>
            <person name="Teichmann S."/>
            <person name="Tobari Y.N."/>
            <person name="Tomimura Y."/>
            <person name="Tsolas J.M."/>
            <person name="Valente V.L."/>
            <person name="Venter E."/>
            <person name="Venter J.C."/>
            <person name="Vicario S."/>
            <person name="Vieira F.G."/>
            <person name="Vilella A.J."/>
            <person name="Villasante A."/>
            <person name="Walenz B."/>
            <person name="Wang J."/>
            <person name="Wasserman M."/>
            <person name="Watts T."/>
            <person name="Wilson D."/>
            <person name="Wilson R.K."/>
            <person name="Wing R.A."/>
            <person name="Wolfner M.F."/>
            <person name="Wong A."/>
            <person name="Wong G.K."/>
            <person name="Wu C.I."/>
            <person name="Wu G."/>
            <person name="Yamamoto D."/>
            <person name="Yang H.P."/>
            <person name="Yang S.P."/>
            <person name="Yorke J.A."/>
            <person name="Yoshida K."/>
            <person name="Zdobnov E."/>
            <person name="Zhang P."/>
            <person name="Zhang Y."/>
            <person name="Zimin A.V."/>
            <person name="Baldwin J."/>
            <person name="Abdouelleil A."/>
            <person name="Abdulkadir J."/>
            <person name="Abebe A."/>
            <person name="Abera B."/>
            <person name="Abreu J."/>
            <person name="Acer S.C."/>
            <person name="Aftuck L."/>
            <person name="Alexander A."/>
            <person name="An P."/>
            <person name="Anderson E."/>
            <person name="Anderson S."/>
            <person name="Arachi H."/>
            <person name="Azer M."/>
            <person name="Bachantsang P."/>
            <person name="Barry A."/>
            <person name="Bayul T."/>
            <person name="Berlin A."/>
            <person name="Bessette D."/>
            <person name="Bloom T."/>
            <person name="Blye J."/>
            <person name="Boguslavskiy L."/>
            <person name="Bonnet C."/>
            <person name="Boukhgalter B."/>
            <person name="Bourzgui I."/>
            <person name="Brown A."/>
            <person name="Cahill P."/>
            <person name="Channer S."/>
            <person name="Cheshatsang Y."/>
            <person name="Chuda L."/>
            <person name="Citroen M."/>
            <person name="Collymore A."/>
            <person name="Cooke P."/>
            <person name="Costello M."/>
            <person name="D'Aco K."/>
            <person name="Daza R."/>
            <person name="De Haan G."/>
            <person name="DeGray S."/>
            <person name="DeMaso C."/>
            <person name="Dhargay N."/>
            <person name="Dooley K."/>
            <person name="Dooley E."/>
            <person name="Doricent M."/>
            <person name="Dorje P."/>
            <person name="Dorjee K."/>
            <person name="Dupes A."/>
            <person name="Elong R."/>
            <person name="Falk J."/>
            <person name="Farina A."/>
            <person name="Faro S."/>
            <person name="Ferguson D."/>
            <person name="Fisher S."/>
            <person name="Foley C.D."/>
            <person name="Franke A."/>
            <person name="Friedrich D."/>
            <person name="Gadbois L."/>
            <person name="Gearin G."/>
            <person name="Gearin C.R."/>
            <person name="Giannoukos G."/>
            <person name="Goode T."/>
            <person name="Graham J."/>
            <person name="Grandbois E."/>
            <person name="Grewal S."/>
            <person name="Gyaltsen K."/>
            <person name="Hafez N."/>
            <person name="Hagos B."/>
            <person name="Hall J."/>
            <person name="Henson C."/>
            <person name="Hollinger A."/>
            <person name="Honan T."/>
            <person name="Huard M.D."/>
            <person name="Hughes L."/>
            <person name="Hurhula B."/>
            <person name="Husby M.E."/>
            <person name="Kamat A."/>
            <person name="Kanga B."/>
            <person name="Kashin S."/>
            <person name="Khazanovich D."/>
            <person name="Kisner P."/>
            <person name="Lance K."/>
            <person name="Lara M."/>
            <person name="Lee W."/>
            <person name="Lennon N."/>
            <person name="Letendre F."/>
            <person name="LeVine R."/>
            <person name="Lipovsky A."/>
            <person name="Liu X."/>
            <person name="Liu J."/>
            <person name="Liu S."/>
            <person name="Lokyitsang T."/>
            <person name="Lokyitsang Y."/>
            <person name="Lubonja R."/>
            <person name="Lui A."/>
            <person name="MacDonald P."/>
            <person name="Magnisalis V."/>
            <person name="Maru K."/>
            <person name="Matthews C."/>
            <person name="McCusker W."/>
            <person name="McDonough S."/>
            <person name="Mehta T."/>
            <person name="Meldrim J."/>
            <person name="Meneus L."/>
            <person name="Mihai O."/>
            <person name="Mihalev A."/>
            <person name="Mihova T."/>
            <person name="Mittelman R."/>
            <person name="Mlenga V."/>
            <person name="Montmayeur A."/>
            <person name="Mulrain L."/>
            <person name="Navidi A."/>
            <person name="Naylor J."/>
            <person name="Negash T."/>
            <person name="Nguyen T."/>
            <person name="Nguyen N."/>
            <person name="Nicol R."/>
            <person name="Norbu C."/>
            <person name="Norbu N."/>
            <person name="Novod N."/>
            <person name="O'Neill B."/>
            <person name="Osman S."/>
            <person name="Markiewicz E."/>
            <person name="Oyono O.L."/>
            <person name="Patti C."/>
            <person name="Phunkhang P."/>
            <person name="Pierre F."/>
            <person name="Priest M."/>
            <person name="Raghuraman S."/>
            <person name="Rege F."/>
            <person name="Reyes R."/>
            <person name="Rise C."/>
            <person name="Rogov P."/>
            <person name="Ross K."/>
            <person name="Ryan E."/>
            <person name="Settipalli S."/>
            <person name="Shea T."/>
            <person name="Sherpa N."/>
            <person name="Shi L."/>
            <person name="Shih D."/>
            <person name="Sparrow T."/>
            <person name="Spaulding J."/>
            <person name="Stalker J."/>
            <person name="Stange-Thomann N."/>
            <person name="Stavropoulos S."/>
            <person name="Stone C."/>
            <person name="Strader C."/>
            <person name="Tesfaye S."/>
            <person name="Thomson T."/>
            <person name="Thoulutsang Y."/>
            <person name="Thoulutsang D."/>
            <person name="Topham K."/>
            <person name="Topping I."/>
            <person name="Tsamla T."/>
            <person name="Vassiliev H."/>
            <person name="Vo A."/>
            <person name="Wangchuk T."/>
            <person name="Wangdi T."/>
            <person name="Weiand M."/>
            <person name="Wilkinson J."/>
            <person name="Wilson A."/>
            <person name="Yadav S."/>
            <person name="Young G."/>
            <person name="Yu Q."/>
            <person name="Zembek L."/>
            <person name="Zhong D."/>
            <person name="Zimmer A."/>
            <person name="Zwirko Z."/>
            <person name="Jaffe D.B."/>
            <person name="Alvarez P."/>
            <person name="Brockman W."/>
            <person name="Butler J."/>
            <person name="Chin C."/>
            <person name="Gnerre S."/>
            <person name="Grabherr M."/>
            <person name="Kleber M."/>
            <person name="Mauceli E."/>
            <person name="MacCallum I."/>
        </authorList>
    </citation>
    <scope>NUCLEOTIDE SEQUENCE [LARGE SCALE GENOMIC DNA]</scope>
    <source>
        <strain evidence="16">MSH-3 / Tucson 14011-0111.49</strain>
    </source>
</reference>
<dbReference type="PANTHER" id="PTHR20905:SF1">
    <property type="entry name" value="AT07410P-RELATED"/>
    <property type="match status" value="1"/>
</dbReference>
<evidence type="ECO:0000313" key="16">
    <source>
        <dbReference type="Proteomes" id="UP000008744"/>
    </source>
</evidence>
<proteinExistence type="inferred from homology"/>
<dbReference type="CDD" id="cd04301">
    <property type="entry name" value="NAT_SF"/>
    <property type="match status" value="1"/>
</dbReference>
<comment type="catalytic activity">
    <reaction evidence="12">
        <text>dopamine + hexadecanoyl-CoA = N-hexadecanoyl-dopamine + CoA + H(+)</text>
        <dbReference type="Rhea" id="RHEA:51376"/>
        <dbReference type="ChEBI" id="CHEBI:15378"/>
        <dbReference type="ChEBI" id="CHEBI:57287"/>
        <dbReference type="ChEBI" id="CHEBI:57379"/>
        <dbReference type="ChEBI" id="CHEBI:59905"/>
        <dbReference type="ChEBI" id="CHEBI:134058"/>
    </reaction>
    <physiologicalReaction direction="left-to-right" evidence="12">
        <dbReference type="Rhea" id="RHEA:51377"/>
    </physiologicalReaction>
</comment>
<evidence type="ECO:0000256" key="12">
    <source>
        <dbReference type="ARBA" id="ARBA00052335"/>
    </source>
</evidence>
<dbReference type="InterPro" id="IPR016181">
    <property type="entry name" value="Acyl_CoA_acyltransferase"/>
</dbReference>
<protein>
    <recommendedName>
        <fullName evidence="5">aralkylamine N-acetyltransferase</fullName>
        <ecNumber evidence="5">2.3.1.87</ecNumber>
    </recommendedName>
</protein>
<comment type="catalytic activity">
    <reaction evidence="13">
        <text>serotonin + acetyl-CoA = N-acetylserotonin + CoA + H(+)</text>
        <dbReference type="Rhea" id="RHEA:25217"/>
        <dbReference type="ChEBI" id="CHEBI:15378"/>
        <dbReference type="ChEBI" id="CHEBI:17697"/>
        <dbReference type="ChEBI" id="CHEBI:57287"/>
        <dbReference type="ChEBI" id="CHEBI:57288"/>
        <dbReference type="ChEBI" id="CHEBI:350546"/>
        <dbReference type="EC" id="2.3.1.87"/>
    </reaction>
    <physiologicalReaction direction="left-to-right" evidence="13">
        <dbReference type="Rhea" id="RHEA:25218"/>
    </physiologicalReaction>
</comment>
<name>B4GJE7_DROPE</name>
<comment type="catalytic activity">
    <reaction evidence="11">
        <text>serotonin + hexadecanoyl-CoA = N-hexadecanoyl-serotonin + CoA + H(+)</text>
        <dbReference type="Rhea" id="RHEA:51384"/>
        <dbReference type="ChEBI" id="CHEBI:15378"/>
        <dbReference type="ChEBI" id="CHEBI:57287"/>
        <dbReference type="ChEBI" id="CHEBI:57379"/>
        <dbReference type="ChEBI" id="CHEBI:134059"/>
        <dbReference type="ChEBI" id="CHEBI:350546"/>
    </reaction>
    <physiologicalReaction direction="left-to-right" evidence="11">
        <dbReference type="Rhea" id="RHEA:51385"/>
    </physiologicalReaction>
</comment>
<dbReference type="SUPFAM" id="SSF55729">
    <property type="entry name" value="Acyl-CoA N-acyltransferases (Nat)"/>
    <property type="match status" value="1"/>
</dbReference>
<dbReference type="KEGG" id="dpe:6593936"/>
<organism evidence="16">
    <name type="scientific">Drosophila persimilis</name>
    <name type="common">Fruit fly</name>
    <dbReference type="NCBI Taxonomy" id="7234"/>
    <lineage>
        <taxon>Eukaryota</taxon>
        <taxon>Metazoa</taxon>
        <taxon>Ecdysozoa</taxon>
        <taxon>Arthropoda</taxon>
        <taxon>Hexapoda</taxon>
        <taxon>Insecta</taxon>
        <taxon>Pterygota</taxon>
        <taxon>Neoptera</taxon>
        <taxon>Endopterygota</taxon>
        <taxon>Diptera</taxon>
        <taxon>Brachycera</taxon>
        <taxon>Muscomorpha</taxon>
        <taxon>Ephydroidea</taxon>
        <taxon>Drosophilidae</taxon>
        <taxon>Drosophila</taxon>
        <taxon>Sophophora</taxon>
    </lineage>
</organism>
<dbReference type="EMBL" id="CH479184">
    <property type="protein sequence ID" value="EDW37461.1"/>
    <property type="molecule type" value="Genomic_DNA"/>
</dbReference>
<dbReference type="PANTHER" id="PTHR20905">
    <property type="entry name" value="N-ACETYLTRANSFERASE-RELATED"/>
    <property type="match status" value="1"/>
</dbReference>
<evidence type="ECO:0000256" key="10">
    <source>
        <dbReference type="ARBA" id="ARBA00051823"/>
    </source>
</evidence>
<evidence type="ECO:0000256" key="11">
    <source>
        <dbReference type="ARBA" id="ARBA00052178"/>
    </source>
</evidence>
<keyword evidence="1" id="KW-0808">Transferase</keyword>
<comment type="catalytic activity">
    <reaction evidence="8">
        <text>serotonin + (5Z,8Z,11Z,14Z)-eicosatetraenoyl-CoA = N-[(5Z,8Z,11Z,14Z)-eicosatetraenoyl]-serotonin + CoA + H(+)</text>
        <dbReference type="Rhea" id="RHEA:51396"/>
        <dbReference type="ChEBI" id="CHEBI:15378"/>
        <dbReference type="ChEBI" id="CHEBI:57287"/>
        <dbReference type="ChEBI" id="CHEBI:57368"/>
        <dbReference type="ChEBI" id="CHEBI:132255"/>
        <dbReference type="ChEBI" id="CHEBI:350546"/>
    </reaction>
    <physiologicalReaction direction="left-to-right" evidence="8">
        <dbReference type="Rhea" id="RHEA:51397"/>
    </physiologicalReaction>
</comment>
<sequence>MKASGKDGISIRTMTEKDYATVKPFMKEHFFTGEPLGSSTGEPVHLQNEKDNDEYHLSMIRQETCLVALQGERLVGFVLAGAQCPEDVEKHRKEAEKMEDHAWGRICRLSSKVEGQVNLYERYGVSRALYSHITNVAASMRGKGLGSRLAAALMEVGRAKGFPLMVAYCTSFYSARQNGGPGHGVHLLVVLPGLQG</sequence>
<comment type="catalytic activity">
    <reaction evidence="9">
        <text>dopamine + acetyl-CoA = N-acetyldopamine + CoA + H(+)</text>
        <dbReference type="Rhea" id="RHEA:51388"/>
        <dbReference type="ChEBI" id="CHEBI:15378"/>
        <dbReference type="ChEBI" id="CHEBI:57287"/>
        <dbReference type="ChEBI" id="CHEBI:57288"/>
        <dbReference type="ChEBI" id="CHEBI:59905"/>
        <dbReference type="ChEBI" id="CHEBI:125678"/>
    </reaction>
    <physiologicalReaction direction="left-to-right" evidence="9">
        <dbReference type="Rhea" id="RHEA:51389"/>
    </physiologicalReaction>
</comment>